<name>A0A819UGB7_9BILA</name>
<sequence>MVSEEEYHEAKWQLGNFLTTITGQARSRKRQQLKHIIKEYEYSTTYPPFESMPHIPYFINTKTTEPTLQQLIQATTATMEFTIDTESCNIYRQNNQPALIQLQILLPYNLSLVILIEMHHLPNKNDPQFKLIQNLFQILFSKDKQIFMWGSRHELDPFTTFELFKQEQIDNINIINLQLKFKQFWTQQHPHHKKSDEIINDSCLCERCLGKEASHTWSLQDGILHSFKEYLSKELTCEKYNIGLDHNLFTMNSDKLSYRQKLTKYAINDCIAMQRIIMNMKQNNFNFKINNLFNYELENISSDDENDSPQPPPAHVHIVGRIRS</sequence>
<dbReference type="Gene3D" id="3.30.420.10">
    <property type="entry name" value="Ribonuclease H-like superfamily/Ribonuclease H"/>
    <property type="match status" value="1"/>
</dbReference>
<gene>
    <name evidence="1" type="ORF">JYZ213_LOCUS45222</name>
    <name evidence="2" type="ORF">OXD698_LOCUS34735</name>
</gene>
<dbReference type="EMBL" id="CAJNOG010003531">
    <property type="protein sequence ID" value="CAF1532492.1"/>
    <property type="molecule type" value="Genomic_DNA"/>
</dbReference>
<protein>
    <recommendedName>
        <fullName evidence="4">3'-5' exonuclease domain-containing protein</fullName>
    </recommendedName>
</protein>
<dbReference type="EMBL" id="CAJOAZ010005120">
    <property type="protein sequence ID" value="CAF4088275.1"/>
    <property type="molecule type" value="Genomic_DNA"/>
</dbReference>
<dbReference type="GO" id="GO:0003676">
    <property type="term" value="F:nucleic acid binding"/>
    <property type="evidence" value="ECO:0007669"/>
    <property type="project" value="InterPro"/>
</dbReference>
<dbReference type="Proteomes" id="UP000663845">
    <property type="component" value="Unassembled WGS sequence"/>
</dbReference>
<accession>A0A819UGB7</accession>
<evidence type="ECO:0008006" key="4">
    <source>
        <dbReference type="Google" id="ProtNLM"/>
    </source>
</evidence>
<dbReference type="Proteomes" id="UP000663844">
    <property type="component" value="Unassembled WGS sequence"/>
</dbReference>
<dbReference type="AlphaFoldDB" id="A0A819UGB7"/>
<evidence type="ECO:0000313" key="2">
    <source>
        <dbReference type="EMBL" id="CAF4088275.1"/>
    </source>
</evidence>
<dbReference type="InterPro" id="IPR036397">
    <property type="entry name" value="RNaseH_sf"/>
</dbReference>
<comment type="caution">
    <text evidence="2">The sequence shown here is derived from an EMBL/GenBank/DDBJ whole genome shotgun (WGS) entry which is preliminary data.</text>
</comment>
<evidence type="ECO:0000313" key="1">
    <source>
        <dbReference type="EMBL" id="CAF1532492.1"/>
    </source>
</evidence>
<evidence type="ECO:0000313" key="3">
    <source>
        <dbReference type="Proteomes" id="UP000663844"/>
    </source>
</evidence>
<organism evidence="2 3">
    <name type="scientific">Adineta steineri</name>
    <dbReference type="NCBI Taxonomy" id="433720"/>
    <lineage>
        <taxon>Eukaryota</taxon>
        <taxon>Metazoa</taxon>
        <taxon>Spiralia</taxon>
        <taxon>Gnathifera</taxon>
        <taxon>Rotifera</taxon>
        <taxon>Eurotatoria</taxon>
        <taxon>Bdelloidea</taxon>
        <taxon>Adinetida</taxon>
        <taxon>Adinetidae</taxon>
        <taxon>Adineta</taxon>
    </lineage>
</organism>
<proteinExistence type="predicted"/>
<reference evidence="2" key="1">
    <citation type="submission" date="2021-02" db="EMBL/GenBank/DDBJ databases">
        <authorList>
            <person name="Nowell W R."/>
        </authorList>
    </citation>
    <scope>NUCLEOTIDE SEQUENCE</scope>
</reference>